<feature type="transmembrane region" description="Helical" evidence="7">
    <location>
        <begin position="81"/>
        <end position="114"/>
    </location>
</feature>
<feature type="domain" description="ABC transporter" evidence="8">
    <location>
        <begin position="362"/>
        <end position="601"/>
    </location>
</feature>
<proteinExistence type="predicted"/>
<dbReference type="EMBL" id="CP066681">
    <property type="protein sequence ID" value="QQG36093.1"/>
    <property type="molecule type" value="Genomic_DNA"/>
</dbReference>
<dbReference type="InterPro" id="IPR027417">
    <property type="entry name" value="P-loop_NTPase"/>
</dbReference>
<dbReference type="GO" id="GO:0005886">
    <property type="term" value="C:plasma membrane"/>
    <property type="evidence" value="ECO:0007669"/>
    <property type="project" value="UniProtKB-SubCell"/>
</dbReference>
<sequence>MKPRLNSYIDIEKMPDDPVIPDRLGALFWHFIRQVKGPLIWLVFFNAACAAFNALMIYYVGSIIDALSGGGAPGEVLRQAAWVIGGFVLCGLILAPLTGIGAQYVHSIVVVPFFGNLIRRQSHWYVLRHSLSYFQNDFAGRIANKVQQMGPAIRDVMTQFIGSVMYVAVFILSTAGMLIATDWLLIVPMIAWVALYVGILWVFIPRVQKRSLRLSESQSHMVGRIVDSYTNIMTVKLFARRQYEDDFVLGSLHRHSGRILDKNIQIFLMTSTLSIANSVMIGLIFALSLWLWARGQISPGAVAMILPLVIQVHHQMHWIMWELTGIFEWIGTAQESMQTISKPHRVTDEGAAAPLDVRQGEIRFDHVAFHYGKRGGVIDDLNLIIPGGQKLGLVGHSGAGKSTIANLLLRFYDLESGCILIDGQDISRCTQDSLRANISMVTQDTSLLHRSIIDNIRYGRPLSSREEVIEAARKAQAHDFILTLEDEKGRKGYDAHVGERGVKLSGGQRQRIAIARIILKDAPILILDEATSALDSEVETYIQQQLATLMQGKTVIAIAHRLSTIARMDRLIVMDHGEIIEDGSHDDLVRKGGHYARLWSLQSGGFLPE</sequence>
<dbReference type="InterPro" id="IPR017871">
    <property type="entry name" value="ABC_transporter-like_CS"/>
</dbReference>
<dbReference type="InterPro" id="IPR003439">
    <property type="entry name" value="ABC_transporter-like_ATP-bd"/>
</dbReference>
<dbReference type="InterPro" id="IPR011527">
    <property type="entry name" value="ABC1_TM_dom"/>
</dbReference>
<reference evidence="10 11" key="1">
    <citation type="submission" date="2020-07" db="EMBL/GenBank/DDBJ databases">
        <title>Huge and variable diversity of episymbiotic CPR bacteria and DPANN archaea in groundwater ecosystems.</title>
        <authorList>
            <person name="He C.Y."/>
            <person name="Keren R."/>
            <person name="Whittaker M."/>
            <person name="Farag I.F."/>
            <person name="Doudna J."/>
            <person name="Cate J.H.D."/>
            <person name="Banfield J.F."/>
        </authorList>
    </citation>
    <scope>NUCLEOTIDE SEQUENCE [LARGE SCALE GENOMIC DNA]</scope>
    <source>
        <strain evidence="10">NC_groundwater_70_Ag_B-0.1um_54_66</strain>
    </source>
</reference>
<dbReference type="InterPro" id="IPR039421">
    <property type="entry name" value="Type_1_exporter"/>
</dbReference>
<dbReference type="GO" id="GO:0140359">
    <property type="term" value="F:ABC-type transporter activity"/>
    <property type="evidence" value="ECO:0007669"/>
    <property type="project" value="InterPro"/>
</dbReference>
<evidence type="ECO:0000313" key="11">
    <source>
        <dbReference type="Proteomes" id="UP000595362"/>
    </source>
</evidence>
<evidence type="ECO:0000256" key="4">
    <source>
        <dbReference type="ARBA" id="ARBA00022840"/>
    </source>
</evidence>
<feature type="transmembrane region" description="Helical" evidence="7">
    <location>
        <begin position="185"/>
        <end position="204"/>
    </location>
</feature>
<evidence type="ECO:0000259" key="9">
    <source>
        <dbReference type="PROSITE" id="PS50929"/>
    </source>
</evidence>
<accession>A0A7T5UHX8</accession>
<dbReference type="FunFam" id="3.40.50.300:FF:000218">
    <property type="entry name" value="Multidrug ABC transporter ATP-binding protein"/>
    <property type="match status" value="1"/>
</dbReference>
<dbReference type="SMART" id="SM00382">
    <property type="entry name" value="AAA"/>
    <property type="match status" value="1"/>
</dbReference>
<dbReference type="InterPro" id="IPR036640">
    <property type="entry name" value="ABC1_TM_sf"/>
</dbReference>
<dbReference type="PANTHER" id="PTHR24221:SF203">
    <property type="entry name" value="ATP-BINDING_PERMEASE FUSION ABC TRANSPORTER-RELATED"/>
    <property type="match status" value="1"/>
</dbReference>
<evidence type="ECO:0000256" key="3">
    <source>
        <dbReference type="ARBA" id="ARBA00022741"/>
    </source>
</evidence>
<dbReference type="Gene3D" id="1.20.1560.10">
    <property type="entry name" value="ABC transporter type 1, transmembrane domain"/>
    <property type="match status" value="1"/>
</dbReference>
<feature type="transmembrane region" description="Helical" evidence="7">
    <location>
        <begin position="39"/>
        <end position="61"/>
    </location>
</feature>
<dbReference type="PANTHER" id="PTHR24221">
    <property type="entry name" value="ATP-BINDING CASSETTE SUB-FAMILY B"/>
    <property type="match status" value="1"/>
</dbReference>
<dbReference type="Pfam" id="PF00664">
    <property type="entry name" value="ABC_membrane"/>
    <property type="match status" value="1"/>
</dbReference>
<keyword evidence="3" id="KW-0547">Nucleotide-binding</keyword>
<keyword evidence="4 10" id="KW-0067">ATP-binding</keyword>
<dbReference type="GO" id="GO:0005524">
    <property type="term" value="F:ATP binding"/>
    <property type="evidence" value="ECO:0007669"/>
    <property type="project" value="UniProtKB-KW"/>
</dbReference>
<evidence type="ECO:0000256" key="1">
    <source>
        <dbReference type="ARBA" id="ARBA00004651"/>
    </source>
</evidence>
<dbReference type="PROSITE" id="PS50893">
    <property type="entry name" value="ABC_TRANSPORTER_2"/>
    <property type="match status" value="1"/>
</dbReference>
<keyword evidence="5 7" id="KW-1133">Transmembrane helix</keyword>
<dbReference type="AlphaFoldDB" id="A0A7T5UHX8"/>
<evidence type="ECO:0000256" key="5">
    <source>
        <dbReference type="ARBA" id="ARBA00022989"/>
    </source>
</evidence>
<feature type="transmembrane region" description="Helical" evidence="7">
    <location>
        <begin position="160"/>
        <end position="179"/>
    </location>
</feature>
<keyword evidence="2 7" id="KW-0812">Transmembrane</keyword>
<dbReference type="PROSITE" id="PS50929">
    <property type="entry name" value="ABC_TM1F"/>
    <property type="match status" value="1"/>
</dbReference>
<evidence type="ECO:0000256" key="7">
    <source>
        <dbReference type="SAM" id="Phobius"/>
    </source>
</evidence>
<keyword evidence="6 7" id="KW-0472">Membrane</keyword>
<dbReference type="Gene3D" id="3.40.50.300">
    <property type="entry name" value="P-loop containing nucleotide triphosphate hydrolases"/>
    <property type="match status" value="1"/>
</dbReference>
<evidence type="ECO:0000259" key="8">
    <source>
        <dbReference type="PROSITE" id="PS50893"/>
    </source>
</evidence>
<dbReference type="PROSITE" id="PS00211">
    <property type="entry name" value="ABC_TRANSPORTER_1"/>
    <property type="match status" value="1"/>
</dbReference>
<name>A0A7T5UHX8_9BACT</name>
<dbReference type="Pfam" id="PF00005">
    <property type="entry name" value="ABC_tran"/>
    <property type="match status" value="1"/>
</dbReference>
<evidence type="ECO:0000256" key="2">
    <source>
        <dbReference type="ARBA" id="ARBA00022692"/>
    </source>
</evidence>
<dbReference type="GO" id="GO:0034040">
    <property type="term" value="F:ATPase-coupled lipid transmembrane transporter activity"/>
    <property type="evidence" value="ECO:0007669"/>
    <property type="project" value="TreeGrafter"/>
</dbReference>
<feature type="transmembrane region" description="Helical" evidence="7">
    <location>
        <begin position="266"/>
        <end position="292"/>
    </location>
</feature>
<dbReference type="SUPFAM" id="SSF90123">
    <property type="entry name" value="ABC transporter transmembrane region"/>
    <property type="match status" value="1"/>
</dbReference>
<comment type="subcellular location">
    <subcellularLocation>
        <location evidence="1">Cell membrane</location>
        <topology evidence="1">Multi-pass membrane protein</topology>
    </subcellularLocation>
</comment>
<organism evidence="10 11">
    <name type="scientific">Micavibrio aeruginosavorus</name>
    <dbReference type="NCBI Taxonomy" id="349221"/>
    <lineage>
        <taxon>Bacteria</taxon>
        <taxon>Pseudomonadati</taxon>
        <taxon>Bdellovibrionota</taxon>
        <taxon>Bdellovibrionia</taxon>
        <taxon>Bdellovibrionales</taxon>
        <taxon>Pseudobdellovibrionaceae</taxon>
        <taxon>Micavibrio</taxon>
    </lineage>
</organism>
<evidence type="ECO:0000256" key="6">
    <source>
        <dbReference type="ARBA" id="ARBA00023136"/>
    </source>
</evidence>
<dbReference type="CDD" id="cd07346">
    <property type="entry name" value="ABC_6TM_exporters"/>
    <property type="match status" value="1"/>
</dbReference>
<dbReference type="GO" id="GO:0016887">
    <property type="term" value="F:ATP hydrolysis activity"/>
    <property type="evidence" value="ECO:0007669"/>
    <property type="project" value="InterPro"/>
</dbReference>
<feature type="domain" description="ABC transmembrane type-1" evidence="9">
    <location>
        <begin position="40"/>
        <end position="321"/>
    </location>
</feature>
<dbReference type="SUPFAM" id="SSF52540">
    <property type="entry name" value="P-loop containing nucleoside triphosphate hydrolases"/>
    <property type="match status" value="1"/>
</dbReference>
<dbReference type="Proteomes" id="UP000595362">
    <property type="component" value="Chromosome"/>
</dbReference>
<dbReference type="InterPro" id="IPR003593">
    <property type="entry name" value="AAA+_ATPase"/>
</dbReference>
<gene>
    <name evidence="10" type="ORF">HYS17_11475</name>
</gene>
<protein>
    <submittedName>
        <fullName evidence="10">ABC transporter ATP-binding protein</fullName>
    </submittedName>
</protein>
<evidence type="ECO:0000313" key="10">
    <source>
        <dbReference type="EMBL" id="QQG36093.1"/>
    </source>
</evidence>